<accession>A0A917SBR9</accession>
<name>A0A917SBR9_9ACTN</name>
<keyword evidence="2" id="KW-1133">Transmembrane helix</keyword>
<keyword evidence="2" id="KW-0812">Transmembrane</keyword>
<keyword evidence="2" id="KW-0472">Membrane</keyword>
<dbReference type="Proteomes" id="UP000613840">
    <property type="component" value="Unassembled WGS sequence"/>
</dbReference>
<evidence type="ECO:0000256" key="2">
    <source>
        <dbReference type="SAM" id="Phobius"/>
    </source>
</evidence>
<gene>
    <name evidence="3" type="ORF">GCM10011575_31430</name>
</gene>
<comment type="caution">
    <text evidence="3">The sequence shown here is derived from an EMBL/GenBank/DDBJ whole genome shotgun (WGS) entry which is preliminary data.</text>
</comment>
<evidence type="ECO:0000256" key="1">
    <source>
        <dbReference type="SAM" id="MobiDB-lite"/>
    </source>
</evidence>
<reference evidence="3" key="2">
    <citation type="submission" date="2020-09" db="EMBL/GenBank/DDBJ databases">
        <authorList>
            <person name="Sun Q."/>
            <person name="Zhou Y."/>
        </authorList>
    </citation>
    <scope>NUCLEOTIDE SEQUENCE</scope>
    <source>
        <strain evidence="3">CGMCC 4.7306</strain>
    </source>
</reference>
<proteinExistence type="predicted"/>
<dbReference type="EMBL" id="BMMZ01000008">
    <property type="protein sequence ID" value="GGL70660.1"/>
    <property type="molecule type" value="Genomic_DNA"/>
</dbReference>
<keyword evidence="4" id="KW-1185">Reference proteome</keyword>
<reference evidence="3" key="1">
    <citation type="journal article" date="2014" name="Int. J. Syst. Evol. Microbiol.">
        <title>Complete genome sequence of Corynebacterium casei LMG S-19264T (=DSM 44701T), isolated from a smear-ripened cheese.</title>
        <authorList>
            <consortium name="US DOE Joint Genome Institute (JGI-PGF)"/>
            <person name="Walter F."/>
            <person name="Albersmeier A."/>
            <person name="Kalinowski J."/>
            <person name="Ruckert C."/>
        </authorList>
    </citation>
    <scope>NUCLEOTIDE SEQUENCE</scope>
    <source>
        <strain evidence="3">CGMCC 4.7306</strain>
    </source>
</reference>
<feature type="region of interest" description="Disordered" evidence="1">
    <location>
        <begin position="1"/>
        <end position="40"/>
    </location>
</feature>
<evidence type="ECO:0000313" key="4">
    <source>
        <dbReference type="Proteomes" id="UP000613840"/>
    </source>
</evidence>
<sequence>MTAPDRTTDGARGASVWLDDAPVDPTWAAPQDPDGPTPGRNRRRVLAIGVPILAVIVLIGAVFALGGFRERDDTVTDIAGGHAFTNGPYDLTFSSATVQQATGYGKYKTIQKVVVTGTVRNNGDKAMSPSSDWFLADGISHGGVQTAESAIIGDPQLFDRPMDVAPGLPPVRIDVEFDFPPTFKDGEVVFAMRRVTYGTHSYLTGAAAGDSYWDASGSDLFRLRLHLTRIAPDDY</sequence>
<dbReference type="AlphaFoldDB" id="A0A917SBR9"/>
<protein>
    <submittedName>
        <fullName evidence="3">Uncharacterized protein</fullName>
    </submittedName>
</protein>
<dbReference type="RefSeq" id="WP_188896330.1">
    <property type="nucleotide sequence ID" value="NZ_BMMZ01000008.1"/>
</dbReference>
<feature type="transmembrane region" description="Helical" evidence="2">
    <location>
        <begin position="45"/>
        <end position="68"/>
    </location>
</feature>
<organism evidence="3 4">
    <name type="scientific">Microlunatus endophyticus</name>
    <dbReference type="NCBI Taxonomy" id="1716077"/>
    <lineage>
        <taxon>Bacteria</taxon>
        <taxon>Bacillati</taxon>
        <taxon>Actinomycetota</taxon>
        <taxon>Actinomycetes</taxon>
        <taxon>Propionibacteriales</taxon>
        <taxon>Propionibacteriaceae</taxon>
        <taxon>Microlunatus</taxon>
    </lineage>
</organism>
<evidence type="ECO:0000313" key="3">
    <source>
        <dbReference type="EMBL" id="GGL70660.1"/>
    </source>
</evidence>